<evidence type="ECO:0008006" key="3">
    <source>
        <dbReference type="Google" id="ProtNLM"/>
    </source>
</evidence>
<comment type="caution">
    <text evidence="1">The sequence shown here is derived from an EMBL/GenBank/DDBJ whole genome shotgun (WGS) entry which is preliminary data.</text>
</comment>
<dbReference type="EMBL" id="PHQY01000612">
    <property type="protein sequence ID" value="PJO43387.1"/>
    <property type="molecule type" value="Genomic_DNA"/>
</dbReference>
<sequence>MIPENLQLTPKPTGKKQLDIIKKFETQASVIINAADSGVEGEVIINFIAIYLRFKKPIYRLWTSSLQPNVFRRLLKNLSLRAIITL</sequence>
<dbReference type="AlphaFoldDB" id="A0A2M9Q5N4"/>
<evidence type="ECO:0000313" key="1">
    <source>
        <dbReference type="EMBL" id="PJO43387.1"/>
    </source>
</evidence>
<accession>A0A2M9Q5N4</accession>
<proteinExistence type="predicted"/>
<organism evidence="1 2">
    <name type="scientific">Lysinibacillus xylanilyticus</name>
    <dbReference type="NCBI Taxonomy" id="582475"/>
    <lineage>
        <taxon>Bacteria</taxon>
        <taxon>Bacillati</taxon>
        <taxon>Bacillota</taxon>
        <taxon>Bacilli</taxon>
        <taxon>Bacillales</taxon>
        <taxon>Bacillaceae</taxon>
        <taxon>Lysinibacillus</taxon>
    </lineage>
</organism>
<reference evidence="1 2" key="1">
    <citation type="submission" date="2017-11" db="EMBL/GenBank/DDBJ databases">
        <title>Bacterial isolate from king chilli rhizosphere.</title>
        <authorList>
            <person name="Takhelmayum P."/>
            <person name="Sarangthem I."/>
        </authorList>
    </citation>
    <scope>NUCLEOTIDE SEQUENCE [LARGE SCALE GENOMIC DNA]</scope>
    <source>
        <strain evidence="2">t26</strain>
    </source>
</reference>
<dbReference type="Proteomes" id="UP000232101">
    <property type="component" value="Unassembled WGS sequence"/>
</dbReference>
<dbReference type="Gene3D" id="3.40.50.140">
    <property type="match status" value="1"/>
</dbReference>
<dbReference type="InterPro" id="IPR023405">
    <property type="entry name" value="Topo_IA_core_domain"/>
</dbReference>
<evidence type="ECO:0000313" key="2">
    <source>
        <dbReference type="Proteomes" id="UP000232101"/>
    </source>
</evidence>
<dbReference type="RefSeq" id="WP_100543352.1">
    <property type="nucleotide sequence ID" value="NZ_PHQY01000612.1"/>
</dbReference>
<gene>
    <name evidence="1" type="ORF">CWD94_12605</name>
</gene>
<protein>
    <recommendedName>
        <fullName evidence="3">Toprim domain-containing protein</fullName>
    </recommendedName>
</protein>
<name>A0A2M9Q5N4_9BACI</name>
<dbReference type="SUPFAM" id="SSF56712">
    <property type="entry name" value="Prokaryotic type I DNA topoisomerase"/>
    <property type="match status" value="1"/>
</dbReference>